<dbReference type="PANTHER" id="PTHR11533:SF301">
    <property type="entry name" value="AMINOPEPTIDASE"/>
    <property type="match status" value="1"/>
</dbReference>
<evidence type="ECO:0000313" key="12">
    <source>
        <dbReference type="Proteomes" id="UP000053766"/>
    </source>
</evidence>
<dbReference type="AlphaFoldDB" id="A0A0D8XN12"/>
<evidence type="ECO:0000256" key="5">
    <source>
        <dbReference type="ARBA" id="ARBA00022833"/>
    </source>
</evidence>
<proteinExistence type="inferred from homology"/>
<sequence>MLNKRNPLTAMSFSVSFRVMTIFMAMAITSVFVSAVSDAQGPSAFISFRERDIEYIKDTKVSNEFRLPTDLVPLEYNLSIKTYLPFYVPIPYDRNLTFDGNVVITIKVMKPTHEIVLNMVNITLKSLECKMISATEIRAVEIKKVIEYPNLKKISVVLSETLNENDVVTFKMEYTGLISRSLDGLYQTSYTGKDGRPKIAAVTQFQPAYAARLMVSCFDEPLFKANWTVTVIHPNGTSALSNGIEICEDRVVTKFATTPAMSSYLLAVFVSEYNYTEGKTKSGVRYRVWSSPHLVNTTQYALQAGIVAHEFFEEYFGVGFSLKKQGGVAGDAKYIANNKKNLSKNHLIAISSETISNKPLAFDMVAIPQINSRGMENWGLITFKETVLLYDEKFVTPSSKQQTAILVAHQLAHQWFGNLVTMKWWNDFWLNEGFATMLSYIGANPINEMKLRMEDYFLVDSFEQGLHADSFTTTHPLSLKVDDILDVKPTLDKISYHKGASVLFMIYYLIGEDDFLKGVKHHLEKYSYSNIQTSDLWSSFDEVVGNIKGPYGRMINMTYFGDQWSFQLCDFIGRFDTIGHRRSFSFFLYHHRF</sequence>
<dbReference type="SUPFAM" id="SSF63737">
    <property type="entry name" value="Leukotriene A4 hydrolase N-terminal domain"/>
    <property type="match status" value="1"/>
</dbReference>
<protein>
    <submittedName>
        <fullName evidence="11">Peptidase family M1</fullName>
    </submittedName>
</protein>
<keyword evidence="3 7" id="KW-0479">Metal-binding</keyword>
<feature type="binding site" evidence="7">
    <location>
        <position position="409"/>
    </location>
    <ligand>
        <name>Zn(2+)</name>
        <dbReference type="ChEBI" id="CHEBI:29105"/>
        <note>catalytic</note>
    </ligand>
</feature>
<evidence type="ECO:0000256" key="3">
    <source>
        <dbReference type="ARBA" id="ARBA00022723"/>
    </source>
</evidence>
<accession>A0A0D8XN12</accession>
<dbReference type="GO" id="GO:0043171">
    <property type="term" value="P:peptide catabolic process"/>
    <property type="evidence" value="ECO:0007669"/>
    <property type="project" value="TreeGrafter"/>
</dbReference>
<dbReference type="GO" id="GO:0016020">
    <property type="term" value="C:membrane"/>
    <property type="evidence" value="ECO:0007669"/>
    <property type="project" value="TreeGrafter"/>
</dbReference>
<dbReference type="GO" id="GO:0005737">
    <property type="term" value="C:cytoplasm"/>
    <property type="evidence" value="ECO:0007669"/>
    <property type="project" value="TreeGrafter"/>
</dbReference>
<evidence type="ECO:0000259" key="9">
    <source>
        <dbReference type="Pfam" id="PF01433"/>
    </source>
</evidence>
<feature type="domain" description="Peptidase M1 membrane alanine aminopeptidase" evidence="9">
    <location>
        <begin position="362"/>
        <end position="545"/>
    </location>
</feature>
<evidence type="ECO:0000256" key="7">
    <source>
        <dbReference type="PIRSR" id="PIRSR634016-3"/>
    </source>
</evidence>
<comment type="similarity">
    <text evidence="1">Belongs to the peptidase M1 family.</text>
</comment>
<dbReference type="InterPro" id="IPR050344">
    <property type="entry name" value="Peptidase_M1_aminopeptidases"/>
</dbReference>
<dbReference type="Pfam" id="PF17900">
    <property type="entry name" value="Peptidase_M1_N"/>
    <property type="match status" value="1"/>
</dbReference>
<gene>
    <name evidence="11" type="ORF">DICVIV_08808</name>
</gene>
<evidence type="ECO:0000259" key="10">
    <source>
        <dbReference type="Pfam" id="PF17900"/>
    </source>
</evidence>
<organism evidence="11 12">
    <name type="scientific">Dictyocaulus viviparus</name>
    <name type="common">Bovine lungworm</name>
    <dbReference type="NCBI Taxonomy" id="29172"/>
    <lineage>
        <taxon>Eukaryota</taxon>
        <taxon>Metazoa</taxon>
        <taxon>Ecdysozoa</taxon>
        <taxon>Nematoda</taxon>
        <taxon>Chromadorea</taxon>
        <taxon>Rhabditida</taxon>
        <taxon>Rhabditina</taxon>
        <taxon>Rhabditomorpha</taxon>
        <taxon>Strongyloidea</taxon>
        <taxon>Metastrongylidae</taxon>
        <taxon>Dictyocaulus</taxon>
    </lineage>
</organism>
<evidence type="ECO:0000256" key="4">
    <source>
        <dbReference type="ARBA" id="ARBA00022801"/>
    </source>
</evidence>
<name>A0A0D8XN12_DICVI</name>
<dbReference type="Gene3D" id="2.60.40.1730">
    <property type="entry name" value="tricorn interacting facor f3 domain"/>
    <property type="match status" value="1"/>
</dbReference>
<evidence type="ECO:0000256" key="2">
    <source>
        <dbReference type="ARBA" id="ARBA00022670"/>
    </source>
</evidence>
<dbReference type="EMBL" id="KN716424">
    <property type="protein sequence ID" value="KJH45142.1"/>
    <property type="molecule type" value="Genomic_DNA"/>
</dbReference>
<dbReference type="Pfam" id="PF01433">
    <property type="entry name" value="Peptidase_M1"/>
    <property type="match status" value="1"/>
</dbReference>
<reference evidence="11 12" key="1">
    <citation type="submission" date="2013-11" db="EMBL/GenBank/DDBJ databases">
        <title>Draft genome of the bovine lungworm Dictyocaulus viviparus.</title>
        <authorList>
            <person name="Mitreva M."/>
        </authorList>
    </citation>
    <scope>NUCLEOTIDE SEQUENCE [LARGE SCALE GENOMIC DNA]</scope>
    <source>
        <strain evidence="11 12">HannoverDv2000</strain>
    </source>
</reference>
<dbReference type="Proteomes" id="UP000053766">
    <property type="component" value="Unassembled WGS sequence"/>
</dbReference>
<comment type="cofactor">
    <cofactor evidence="7">
        <name>Zn(2+)</name>
        <dbReference type="ChEBI" id="CHEBI:29105"/>
    </cofactor>
    <text evidence="7">Binds 1 zinc ion per subunit.</text>
</comment>
<dbReference type="GO" id="GO:0042277">
    <property type="term" value="F:peptide binding"/>
    <property type="evidence" value="ECO:0007669"/>
    <property type="project" value="TreeGrafter"/>
</dbReference>
<dbReference type="GO" id="GO:0008270">
    <property type="term" value="F:zinc ion binding"/>
    <property type="evidence" value="ECO:0007669"/>
    <property type="project" value="InterPro"/>
</dbReference>
<feature type="domain" description="Aminopeptidase N-like N-terminal" evidence="10">
    <location>
        <begin position="72"/>
        <end position="265"/>
    </location>
</feature>
<dbReference type="PRINTS" id="PR00756">
    <property type="entry name" value="ALADIPTASE"/>
</dbReference>
<feature type="binding site" evidence="7">
    <location>
        <position position="432"/>
    </location>
    <ligand>
        <name>Zn(2+)</name>
        <dbReference type="ChEBI" id="CHEBI:29105"/>
        <note>catalytic</note>
    </ligand>
</feature>
<evidence type="ECO:0000313" key="11">
    <source>
        <dbReference type="EMBL" id="KJH45142.1"/>
    </source>
</evidence>
<dbReference type="InterPro" id="IPR001930">
    <property type="entry name" value="Peptidase_M1"/>
</dbReference>
<dbReference type="Gene3D" id="1.10.390.10">
    <property type="entry name" value="Neutral Protease Domain 2"/>
    <property type="match status" value="1"/>
</dbReference>
<feature type="binding site" evidence="7">
    <location>
        <position position="413"/>
    </location>
    <ligand>
        <name>Zn(2+)</name>
        <dbReference type="ChEBI" id="CHEBI:29105"/>
        <note>catalytic</note>
    </ligand>
</feature>
<keyword evidence="6" id="KW-0482">Metalloprotease</keyword>
<dbReference type="STRING" id="29172.A0A0D8XN12"/>
<dbReference type="InterPro" id="IPR014782">
    <property type="entry name" value="Peptidase_M1_dom"/>
</dbReference>
<dbReference type="GO" id="GO:0070006">
    <property type="term" value="F:metalloaminopeptidase activity"/>
    <property type="evidence" value="ECO:0007669"/>
    <property type="project" value="TreeGrafter"/>
</dbReference>
<keyword evidence="2" id="KW-0645">Protease</keyword>
<evidence type="ECO:0000256" key="8">
    <source>
        <dbReference type="PIRSR" id="PIRSR634016-4"/>
    </source>
</evidence>
<keyword evidence="4" id="KW-0378">Hydrolase</keyword>
<dbReference type="InterPro" id="IPR045357">
    <property type="entry name" value="Aminopeptidase_N-like_N"/>
</dbReference>
<dbReference type="GO" id="GO:0005615">
    <property type="term" value="C:extracellular space"/>
    <property type="evidence" value="ECO:0007669"/>
    <property type="project" value="TreeGrafter"/>
</dbReference>
<dbReference type="SUPFAM" id="SSF55486">
    <property type="entry name" value="Metalloproteases ('zincins'), catalytic domain"/>
    <property type="match status" value="1"/>
</dbReference>
<dbReference type="CDD" id="cd09601">
    <property type="entry name" value="M1_APN-Q_like"/>
    <property type="match status" value="1"/>
</dbReference>
<evidence type="ECO:0000256" key="1">
    <source>
        <dbReference type="ARBA" id="ARBA00010136"/>
    </source>
</evidence>
<keyword evidence="12" id="KW-1185">Reference proteome</keyword>
<keyword evidence="5 7" id="KW-0862">Zinc</keyword>
<dbReference type="InterPro" id="IPR042097">
    <property type="entry name" value="Aminopeptidase_N-like_N_sf"/>
</dbReference>
<dbReference type="InterPro" id="IPR034016">
    <property type="entry name" value="M1_APN-typ"/>
</dbReference>
<feature type="site" description="Transition state stabilizer" evidence="8">
    <location>
        <position position="496"/>
    </location>
</feature>
<dbReference type="PANTHER" id="PTHR11533">
    <property type="entry name" value="PROTEASE M1 ZINC METALLOPROTEASE"/>
    <property type="match status" value="1"/>
</dbReference>
<evidence type="ECO:0000256" key="6">
    <source>
        <dbReference type="ARBA" id="ARBA00023049"/>
    </source>
</evidence>
<dbReference type="GO" id="GO:0006508">
    <property type="term" value="P:proteolysis"/>
    <property type="evidence" value="ECO:0007669"/>
    <property type="project" value="UniProtKB-KW"/>
</dbReference>
<reference evidence="12" key="2">
    <citation type="journal article" date="2016" name="Sci. Rep.">
        <title>Dictyocaulus viviparus genome, variome and transcriptome elucidate lungworm biology and support future intervention.</title>
        <authorList>
            <person name="McNulty S.N."/>
            <person name="Strube C."/>
            <person name="Rosa B.A."/>
            <person name="Martin J.C."/>
            <person name="Tyagi R."/>
            <person name="Choi Y.J."/>
            <person name="Wang Q."/>
            <person name="Hallsworth Pepin K."/>
            <person name="Zhang X."/>
            <person name="Ozersky P."/>
            <person name="Wilson R.K."/>
            <person name="Sternberg P.W."/>
            <person name="Gasser R.B."/>
            <person name="Mitreva M."/>
        </authorList>
    </citation>
    <scope>NUCLEOTIDE SEQUENCE [LARGE SCALE GENOMIC DNA]</scope>
    <source>
        <strain evidence="12">HannoverDv2000</strain>
    </source>
</reference>
<dbReference type="InterPro" id="IPR027268">
    <property type="entry name" value="Peptidase_M4/M1_CTD_sf"/>
</dbReference>
<dbReference type="OrthoDB" id="10031169at2759"/>